<keyword evidence="2" id="KW-0813">Transport</keyword>
<dbReference type="OrthoDB" id="2538017at2759"/>
<dbReference type="Pfam" id="PF21121">
    <property type="entry name" value="Nup49_C"/>
    <property type="match status" value="1"/>
</dbReference>
<organism evidence="9 10">
    <name type="scientific">Cryoendolithus antarcticus</name>
    <dbReference type="NCBI Taxonomy" id="1507870"/>
    <lineage>
        <taxon>Eukaryota</taxon>
        <taxon>Fungi</taxon>
        <taxon>Dikarya</taxon>
        <taxon>Ascomycota</taxon>
        <taxon>Pezizomycotina</taxon>
        <taxon>Dothideomycetes</taxon>
        <taxon>Dothideomycetidae</taxon>
        <taxon>Cladosporiales</taxon>
        <taxon>Cladosporiaceae</taxon>
        <taxon>Cryoendolithus</taxon>
    </lineage>
</organism>
<proteinExistence type="predicted"/>
<feature type="compositionally biased region" description="Polar residues" evidence="8">
    <location>
        <begin position="55"/>
        <end position="77"/>
    </location>
</feature>
<feature type="compositionally biased region" description="Low complexity" evidence="8">
    <location>
        <begin position="150"/>
        <end position="165"/>
    </location>
</feature>
<dbReference type="GO" id="GO:0051028">
    <property type="term" value="P:mRNA transport"/>
    <property type="evidence" value="ECO:0007669"/>
    <property type="project" value="UniProtKB-KW"/>
</dbReference>
<reference evidence="10" key="1">
    <citation type="submission" date="2017-03" db="EMBL/GenBank/DDBJ databases">
        <title>Genomes of endolithic fungi from Antarctica.</title>
        <authorList>
            <person name="Coleine C."/>
            <person name="Masonjones S."/>
            <person name="Stajich J.E."/>
        </authorList>
    </citation>
    <scope>NUCLEOTIDE SEQUENCE [LARGE SCALE GENOMIC DNA]</scope>
    <source>
        <strain evidence="10">CCFEE 5527</strain>
    </source>
</reference>
<name>A0A1V8TE13_9PEZI</name>
<evidence type="ECO:0000256" key="7">
    <source>
        <dbReference type="ARBA" id="ARBA00023242"/>
    </source>
</evidence>
<dbReference type="EMBL" id="NAJO01000010">
    <property type="protein sequence ID" value="OQO09478.1"/>
    <property type="molecule type" value="Genomic_DNA"/>
</dbReference>
<keyword evidence="3" id="KW-0509">mRNA transport</keyword>
<dbReference type="STRING" id="1507870.A0A1V8TE13"/>
<accession>A0A1V8TE13</accession>
<evidence type="ECO:0000313" key="10">
    <source>
        <dbReference type="Proteomes" id="UP000192596"/>
    </source>
</evidence>
<evidence type="ECO:0000256" key="5">
    <source>
        <dbReference type="ARBA" id="ARBA00023010"/>
    </source>
</evidence>
<feature type="compositionally biased region" description="Low complexity" evidence="8">
    <location>
        <begin position="18"/>
        <end position="50"/>
    </location>
</feature>
<evidence type="ECO:0000256" key="4">
    <source>
        <dbReference type="ARBA" id="ARBA00022927"/>
    </source>
</evidence>
<feature type="compositionally biased region" description="Low complexity" evidence="8">
    <location>
        <begin position="90"/>
        <end position="111"/>
    </location>
</feature>
<keyword evidence="7" id="KW-0539">Nucleus</keyword>
<dbReference type="GO" id="GO:0017056">
    <property type="term" value="F:structural constituent of nuclear pore"/>
    <property type="evidence" value="ECO:0007669"/>
    <property type="project" value="InterPro"/>
</dbReference>
<feature type="compositionally biased region" description="Polar residues" evidence="8">
    <location>
        <begin position="186"/>
        <end position="214"/>
    </location>
</feature>
<dbReference type="GO" id="GO:0005643">
    <property type="term" value="C:nuclear pore"/>
    <property type="evidence" value="ECO:0007669"/>
    <property type="project" value="UniProtKB-SubCell"/>
</dbReference>
<protein>
    <recommendedName>
        <fullName evidence="11">Nucleoporin Nup54 alpha-helical domain-containing protein</fullName>
    </recommendedName>
</protein>
<evidence type="ECO:0000256" key="8">
    <source>
        <dbReference type="SAM" id="MobiDB-lite"/>
    </source>
</evidence>
<feature type="compositionally biased region" description="Low complexity" evidence="8">
    <location>
        <begin position="121"/>
        <end position="141"/>
    </location>
</feature>
<evidence type="ECO:0008006" key="11">
    <source>
        <dbReference type="Google" id="ProtNLM"/>
    </source>
</evidence>
<dbReference type="GO" id="GO:0015031">
    <property type="term" value="P:protein transport"/>
    <property type="evidence" value="ECO:0007669"/>
    <property type="project" value="UniProtKB-KW"/>
</dbReference>
<gene>
    <name evidence="9" type="ORF">B0A48_04878</name>
</gene>
<keyword evidence="10" id="KW-1185">Reference proteome</keyword>
<dbReference type="PANTHER" id="PTHR13437">
    <property type="entry name" value="NUCLEOPORIN P58/P45 NUCLEOPORIN-LIKE PROTEIN 1"/>
    <property type="match status" value="1"/>
</dbReference>
<keyword evidence="6" id="KW-0906">Nuclear pore complex</keyword>
<keyword evidence="4" id="KW-0653">Protein transport</keyword>
<evidence type="ECO:0000256" key="6">
    <source>
        <dbReference type="ARBA" id="ARBA00023132"/>
    </source>
</evidence>
<comment type="subcellular location">
    <subcellularLocation>
        <location evidence="1">Nucleus</location>
        <location evidence="1">Nuclear pore complex</location>
    </subcellularLocation>
</comment>
<dbReference type="Gene3D" id="6.10.140.1350">
    <property type="match status" value="1"/>
</dbReference>
<keyword evidence="5" id="KW-0811">Translocation</keyword>
<dbReference type="PANTHER" id="PTHR13437:SF2">
    <property type="entry name" value="NUCLEOPORIN P58_P45"/>
    <property type="match status" value="1"/>
</dbReference>
<dbReference type="AlphaFoldDB" id="A0A1V8TE13"/>
<evidence type="ECO:0000256" key="2">
    <source>
        <dbReference type="ARBA" id="ARBA00022448"/>
    </source>
</evidence>
<comment type="caution">
    <text evidence="9">The sequence shown here is derived from an EMBL/GenBank/DDBJ whole genome shotgun (WGS) entry which is preliminary data.</text>
</comment>
<dbReference type="GO" id="GO:0008139">
    <property type="term" value="F:nuclear localization sequence binding"/>
    <property type="evidence" value="ECO:0007669"/>
    <property type="project" value="InterPro"/>
</dbReference>
<feature type="region of interest" description="Disordered" evidence="8">
    <location>
        <begin position="18"/>
        <end position="214"/>
    </location>
</feature>
<dbReference type="Proteomes" id="UP000192596">
    <property type="component" value="Unassembled WGS sequence"/>
</dbReference>
<evidence type="ECO:0000256" key="3">
    <source>
        <dbReference type="ARBA" id="ARBA00022816"/>
    </source>
</evidence>
<evidence type="ECO:0000256" key="1">
    <source>
        <dbReference type="ARBA" id="ARBA00004567"/>
    </source>
</evidence>
<dbReference type="InParanoid" id="A0A1V8TE13"/>
<dbReference type="InterPro" id="IPR024882">
    <property type="entry name" value="NUP58/p45/49"/>
</dbReference>
<feature type="compositionally biased region" description="Low complexity" evidence="8">
    <location>
        <begin position="173"/>
        <end position="185"/>
    </location>
</feature>
<evidence type="ECO:0000313" key="9">
    <source>
        <dbReference type="EMBL" id="OQO09478.1"/>
    </source>
</evidence>
<sequence length="482" mass="51384">MVFGRSNSLSLNTGAVNSSFASQQQQPQAPGASLFGGAPTTQTPQPQQQTGGLFGNSQPAAPQQSGGTFGKSQVSQPAASGGLFGGSLFGGQNQQQPAQQGQQQSAPTGGSSLFGGGSLFGGQQQNQQQQQPAQQQQSGGSSLFGGGNSLFGQQPAQANNANQTNSLFGNSTQQQQQQQQQPQQQSSSLFGQYNPNANTSTAYSNPLDRPSQTSLLSASRYAQSQYQPFVTGRLSMGQGAASQPTAAPATKLDWRNVKSSTRFNDLTDAAKSDLLRIEDKILEQEAFCRQIEAMLPNHEADVKTLSPDVKLISEKLEDVDQGLQADAQGVQSAKAVYEKDELDYLRCARIIENLKQPAQYSYHPASQSGRLPTASWDSSYDVDLISNYFTPLTQSMQSLIATYEKNLAEIENHVSTVEESARLQMQQSRGQGGEVGGDSVRQLAETLRGFEESILAAAGKVGACREGVNELVVARGAGRRAW</sequence>